<dbReference type="Proteomes" id="UP001055172">
    <property type="component" value="Unassembled WGS sequence"/>
</dbReference>
<sequence>MLQIAASRGSDTDTDASDTSGGGHVVSAVRGQNNSGQCEATLHMQSSNTVSIMSISDGQHQQRRQEWTVLRPEACAALGLVGEGTVCSQGTGKRGYAVGAVGQNAHLARLGLPKKSGLESLGARRVQDEYAIARWADVFVHLGDPYLGADAGTHSASVKIRGDASDASGQNTAGTTQSAGTVPDGVRMHKCHAARQGMTGNQVQIWSSATRILQPYSRMCALRRANERDGGPSSSGE</sequence>
<feature type="region of interest" description="Disordered" evidence="1">
    <location>
        <begin position="1"/>
        <end position="30"/>
    </location>
</feature>
<proteinExistence type="predicted"/>
<dbReference type="AlphaFoldDB" id="A0AA37LSB9"/>
<feature type="compositionally biased region" description="Polar residues" evidence="1">
    <location>
        <begin position="167"/>
        <end position="180"/>
    </location>
</feature>
<dbReference type="EMBL" id="BPPX01000009">
    <property type="protein sequence ID" value="GJC82602.1"/>
    <property type="molecule type" value="Genomic_DNA"/>
</dbReference>
<feature type="region of interest" description="Disordered" evidence="1">
    <location>
        <begin position="162"/>
        <end position="184"/>
    </location>
</feature>
<comment type="caution">
    <text evidence="2">The sequence shown here is derived from an EMBL/GenBank/DDBJ whole genome shotgun (WGS) entry which is preliminary data.</text>
</comment>
<evidence type="ECO:0000256" key="1">
    <source>
        <dbReference type="SAM" id="MobiDB-lite"/>
    </source>
</evidence>
<organism evidence="2 3">
    <name type="scientific">Colletotrichum liriopes</name>
    <dbReference type="NCBI Taxonomy" id="708192"/>
    <lineage>
        <taxon>Eukaryota</taxon>
        <taxon>Fungi</taxon>
        <taxon>Dikarya</taxon>
        <taxon>Ascomycota</taxon>
        <taxon>Pezizomycotina</taxon>
        <taxon>Sordariomycetes</taxon>
        <taxon>Hypocreomycetidae</taxon>
        <taxon>Glomerellales</taxon>
        <taxon>Glomerellaceae</taxon>
        <taxon>Colletotrichum</taxon>
        <taxon>Colletotrichum spaethianum species complex</taxon>
    </lineage>
</organism>
<protein>
    <submittedName>
        <fullName evidence="2">Uncharacterized protein</fullName>
    </submittedName>
</protein>
<evidence type="ECO:0000313" key="2">
    <source>
        <dbReference type="EMBL" id="GJC82602.1"/>
    </source>
</evidence>
<evidence type="ECO:0000313" key="3">
    <source>
        <dbReference type="Proteomes" id="UP001055172"/>
    </source>
</evidence>
<gene>
    <name evidence="2" type="ORF">ColLi_05440</name>
</gene>
<name>A0AA37LSB9_9PEZI</name>
<reference evidence="2 3" key="1">
    <citation type="submission" date="2021-07" db="EMBL/GenBank/DDBJ databases">
        <title>Genome data of Colletotrichum spaethianum.</title>
        <authorList>
            <person name="Utami Y.D."/>
            <person name="Hiruma K."/>
        </authorList>
    </citation>
    <scope>NUCLEOTIDE SEQUENCE [LARGE SCALE GENOMIC DNA]</scope>
    <source>
        <strain evidence="2 3">MAFF 242679</strain>
    </source>
</reference>
<accession>A0AA37LSB9</accession>
<keyword evidence="3" id="KW-1185">Reference proteome</keyword>